<dbReference type="AlphaFoldDB" id="A0A9X0AX33"/>
<comment type="caution">
    <text evidence="2">The sequence shown here is derived from an EMBL/GenBank/DDBJ whole genome shotgun (WGS) entry which is preliminary data.</text>
</comment>
<keyword evidence="3" id="KW-1185">Reference proteome</keyword>
<sequence length="99" mass="10961">MPLRSLCPSMSYMNTPSNETRSYLCIRPDRLRSAQYGDHTAQLHEGWVLSDTPIIDSGLVLVFWKKASLISDLQIENGENPDLSPTSSGVRVPSLGNEV</sequence>
<gene>
    <name evidence="2" type="ORF">OCU04_002484</name>
</gene>
<evidence type="ECO:0000256" key="1">
    <source>
        <dbReference type="SAM" id="MobiDB-lite"/>
    </source>
</evidence>
<organism evidence="2 3">
    <name type="scientific">Sclerotinia nivalis</name>
    <dbReference type="NCBI Taxonomy" id="352851"/>
    <lineage>
        <taxon>Eukaryota</taxon>
        <taxon>Fungi</taxon>
        <taxon>Dikarya</taxon>
        <taxon>Ascomycota</taxon>
        <taxon>Pezizomycotina</taxon>
        <taxon>Leotiomycetes</taxon>
        <taxon>Helotiales</taxon>
        <taxon>Sclerotiniaceae</taxon>
        <taxon>Sclerotinia</taxon>
    </lineage>
</organism>
<accession>A0A9X0AX33</accession>
<proteinExistence type="predicted"/>
<evidence type="ECO:0000313" key="3">
    <source>
        <dbReference type="Proteomes" id="UP001152300"/>
    </source>
</evidence>
<name>A0A9X0AX33_9HELO</name>
<protein>
    <submittedName>
        <fullName evidence="2">Uncharacterized protein</fullName>
    </submittedName>
</protein>
<feature type="region of interest" description="Disordered" evidence="1">
    <location>
        <begin position="76"/>
        <end position="99"/>
    </location>
</feature>
<reference evidence="2" key="1">
    <citation type="submission" date="2022-11" db="EMBL/GenBank/DDBJ databases">
        <title>Genome Resource of Sclerotinia nivalis Strain SnTB1, a Plant Pathogen Isolated from American Ginseng.</title>
        <authorList>
            <person name="Fan S."/>
        </authorList>
    </citation>
    <scope>NUCLEOTIDE SEQUENCE</scope>
    <source>
        <strain evidence="2">SnTB1</strain>
    </source>
</reference>
<dbReference type="EMBL" id="JAPEIS010000002">
    <property type="protein sequence ID" value="KAJ8068788.1"/>
    <property type="molecule type" value="Genomic_DNA"/>
</dbReference>
<evidence type="ECO:0000313" key="2">
    <source>
        <dbReference type="EMBL" id="KAJ8068788.1"/>
    </source>
</evidence>
<dbReference type="Proteomes" id="UP001152300">
    <property type="component" value="Unassembled WGS sequence"/>
</dbReference>